<dbReference type="GO" id="GO:0019867">
    <property type="term" value="C:outer membrane"/>
    <property type="evidence" value="ECO:0007669"/>
    <property type="project" value="InterPro"/>
</dbReference>
<dbReference type="AlphaFoldDB" id="A0A3B1D4X2"/>
<dbReference type="EMBL" id="UOGF01000070">
    <property type="protein sequence ID" value="VAX31048.1"/>
    <property type="molecule type" value="Genomic_DNA"/>
</dbReference>
<protein>
    <recommendedName>
        <fullName evidence="2">Starvation lipoprotein Slp paralog</fullName>
    </recommendedName>
</protein>
<dbReference type="PANTHER" id="PTHR37530">
    <property type="entry name" value="OUTER MEMBRANE PROTEIN SLP"/>
    <property type="match status" value="1"/>
</dbReference>
<reference evidence="1" key="1">
    <citation type="submission" date="2018-06" db="EMBL/GenBank/DDBJ databases">
        <authorList>
            <person name="Zhirakovskaya E."/>
        </authorList>
    </citation>
    <scope>NUCLEOTIDE SEQUENCE</scope>
</reference>
<evidence type="ECO:0000313" key="1">
    <source>
        <dbReference type="EMBL" id="VAX31048.1"/>
    </source>
</evidence>
<gene>
    <name evidence="1" type="ORF">MNBD_NITROSPIRAE01-2071</name>
</gene>
<dbReference type="InterPro" id="IPR004658">
    <property type="entry name" value="OMP_Slp"/>
</dbReference>
<proteinExistence type="predicted"/>
<sequence>MRIRIIFSLILFVVFLNACAGPIPKNMRDEVSPNTGFERVIRDPAEFVGKTVLWGGEIIETKNHEDYSLIEMIQKPLGFKERPLAGDESEGRFLVEYRGQFLDPAIYKIGREVTIVGEIIRAEKKKLDEMHYRYPYVLASYVYLWPKRVQQMRIPYRSPYYCDPFWRGCRYAFDPYYPDPSYDLYPDPFLRRPFGLFPNRSPFFFQNNPHQSPTKKAK</sequence>
<name>A0A3B1D4X2_9ZZZZ</name>
<dbReference type="PANTHER" id="PTHR37530:SF1">
    <property type="entry name" value="OUTER MEMBRANE PROTEIN SLP"/>
    <property type="match status" value="1"/>
</dbReference>
<dbReference type="Pfam" id="PF03843">
    <property type="entry name" value="Slp"/>
    <property type="match status" value="1"/>
</dbReference>
<accession>A0A3B1D4X2</accession>
<organism evidence="1">
    <name type="scientific">hydrothermal vent metagenome</name>
    <dbReference type="NCBI Taxonomy" id="652676"/>
    <lineage>
        <taxon>unclassified sequences</taxon>
        <taxon>metagenomes</taxon>
        <taxon>ecological metagenomes</taxon>
    </lineage>
</organism>
<evidence type="ECO:0008006" key="2">
    <source>
        <dbReference type="Google" id="ProtNLM"/>
    </source>
</evidence>